<evidence type="ECO:0000313" key="1">
    <source>
        <dbReference type="EMBL" id="PIO77242.1"/>
    </source>
</evidence>
<dbReference type="EMBL" id="KZ345006">
    <property type="protein sequence ID" value="PIO77242.1"/>
    <property type="molecule type" value="Genomic_DNA"/>
</dbReference>
<keyword evidence="2" id="KW-1185">Reference proteome</keyword>
<accession>A0A2G9V5K9</accession>
<organism evidence="1 2">
    <name type="scientific">Teladorsagia circumcincta</name>
    <name type="common">Brown stomach worm</name>
    <name type="synonym">Ostertagia circumcincta</name>
    <dbReference type="NCBI Taxonomy" id="45464"/>
    <lineage>
        <taxon>Eukaryota</taxon>
        <taxon>Metazoa</taxon>
        <taxon>Ecdysozoa</taxon>
        <taxon>Nematoda</taxon>
        <taxon>Chromadorea</taxon>
        <taxon>Rhabditida</taxon>
        <taxon>Rhabditina</taxon>
        <taxon>Rhabditomorpha</taxon>
        <taxon>Strongyloidea</taxon>
        <taxon>Trichostrongylidae</taxon>
        <taxon>Teladorsagia</taxon>
    </lineage>
</organism>
<evidence type="ECO:0000313" key="2">
    <source>
        <dbReference type="Proteomes" id="UP000230423"/>
    </source>
</evidence>
<sequence length="75" mass="8190">MHNFQLGPAPIIISVVLCGQRKTYALTDRRFNGTAKCLATSARTRPGVRAAPQEDQYVIPKELPTQTMVAPSSGY</sequence>
<proteinExistence type="predicted"/>
<reference evidence="1 2" key="1">
    <citation type="submission" date="2015-09" db="EMBL/GenBank/DDBJ databases">
        <title>Draft genome of the parasitic nematode Teladorsagia circumcincta isolate WARC Sus (inbred).</title>
        <authorList>
            <person name="Mitreva M."/>
        </authorList>
    </citation>
    <scope>NUCLEOTIDE SEQUENCE [LARGE SCALE GENOMIC DNA]</scope>
    <source>
        <strain evidence="1 2">S</strain>
    </source>
</reference>
<dbReference type="Proteomes" id="UP000230423">
    <property type="component" value="Unassembled WGS sequence"/>
</dbReference>
<protein>
    <submittedName>
        <fullName evidence="1">Uncharacterized protein</fullName>
    </submittedName>
</protein>
<gene>
    <name evidence="1" type="ORF">TELCIR_00652</name>
</gene>
<dbReference type="AlphaFoldDB" id="A0A2G9V5K9"/>
<name>A0A2G9V5K9_TELCI</name>